<comment type="caution">
    <text evidence="2">The sequence shown here is derived from an EMBL/GenBank/DDBJ whole genome shotgun (WGS) entry which is preliminary data.</text>
</comment>
<organism evidence="2 3">
    <name type="scientific">Streblomastix strix</name>
    <dbReference type="NCBI Taxonomy" id="222440"/>
    <lineage>
        <taxon>Eukaryota</taxon>
        <taxon>Metamonada</taxon>
        <taxon>Preaxostyla</taxon>
        <taxon>Oxymonadida</taxon>
        <taxon>Streblomastigidae</taxon>
        <taxon>Streblomastix</taxon>
    </lineage>
</organism>
<protein>
    <submittedName>
        <fullName evidence="2">Uncharacterized protein</fullName>
    </submittedName>
</protein>
<sequence length="285" mass="33237">MVQKPKSSMKLLPLLTNNYLDIPQPMQVTFDHQQTQQNQNVSPLTTLLQQMSHTASPLNQQSDTRQINSMQSQTALFLPFQKQRTFNQPISNLTPYQIKINPEANSIVLTAEEKKKEIIRRRRMKFDEAKPQLSIGDVVDLIIARKDQICRSGGNDEGSQLESLRAKDYILLKLGKNSSLTNKAKKSRKRRERIKKHNKEKKKKHIRRNDKKNRKKKKQRKFNQGELSQSPGKPKGKSQSPKRKSQNSHTIEFKKNKKSENESKIEKQDDDDEIIESDYSDYQRQ</sequence>
<feature type="non-terminal residue" evidence="2">
    <location>
        <position position="285"/>
    </location>
</feature>
<dbReference type="EMBL" id="SNRW01019961">
    <property type="protein sequence ID" value="KAA6365890.1"/>
    <property type="molecule type" value="Genomic_DNA"/>
</dbReference>
<feature type="compositionally biased region" description="Acidic residues" evidence="1">
    <location>
        <begin position="268"/>
        <end position="279"/>
    </location>
</feature>
<evidence type="ECO:0000313" key="2">
    <source>
        <dbReference type="EMBL" id="KAA6365890.1"/>
    </source>
</evidence>
<feature type="compositionally biased region" description="Basic residues" evidence="1">
    <location>
        <begin position="183"/>
        <end position="221"/>
    </location>
</feature>
<evidence type="ECO:0000313" key="3">
    <source>
        <dbReference type="Proteomes" id="UP000324800"/>
    </source>
</evidence>
<accession>A0A5J4U6N6</accession>
<name>A0A5J4U6N6_9EUKA</name>
<feature type="compositionally biased region" description="Basic and acidic residues" evidence="1">
    <location>
        <begin position="251"/>
        <end position="267"/>
    </location>
</feature>
<feature type="compositionally biased region" description="Basic residues" evidence="1">
    <location>
        <begin position="234"/>
        <end position="246"/>
    </location>
</feature>
<evidence type="ECO:0000256" key="1">
    <source>
        <dbReference type="SAM" id="MobiDB-lite"/>
    </source>
</evidence>
<dbReference type="AlphaFoldDB" id="A0A5J4U6N6"/>
<feature type="region of interest" description="Disordered" evidence="1">
    <location>
        <begin position="179"/>
        <end position="285"/>
    </location>
</feature>
<proteinExistence type="predicted"/>
<dbReference type="Proteomes" id="UP000324800">
    <property type="component" value="Unassembled WGS sequence"/>
</dbReference>
<gene>
    <name evidence="2" type="ORF">EZS28_038582</name>
</gene>
<reference evidence="2 3" key="1">
    <citation type="submission" date="2019-03" db="EMBL/GenBank/DDBJ databases">
        <title>Single cell metagenomics reveals metabolic interactions within the superorganism composed of flagellate Streblomastix strix and complex community of Bacteroidetes bacteria on its surface.</title>
        <authorList>
            <person name="Treitli S.C."/>
            <person name="Kolisko M."/>
            <person name="Husnik F."/>
            <person name="Keeling P."/>
            <person name="Hampl V."/>
        </authorList>
    </citation>
    <scope>NUCLEOTIDE SEQUENCE [LARGE SCALE GENOMIC DNA]</scope>
    <source>
        <strain evidence="2">ST1C</strain>
    </source>
</reference>